<dbReference type="InterPro" id="IPR005467">
    <property type="entry name" value="His_kinase_dom"/>
</dbReference>
<dbReference type="InterPro" id="IPR011123">
    <property type="entry name" value="Y_Y_Y"/>
</dbReference>
<dbReference type="PROSITE" id="PS50109">
    <property type="entry name" value="HIS_KIN"/>
    <property type="match status" value="1"/>
</dbReference>
<gene>
    <name evidence="6" type="ORF">ACFOWM_12200</name>
</gene>
<comment type="caution">
    <text evidence="6">The sequence shown here is derived from an EMBL/GenBank/DDBJ whole genome shotgun (WGS) entry which is preliminary data.</text>
</comment>
<feature type="domain" description="Histidine kinase" evidence="5">
    <location>
        <begin position="811"/>
        <end position="1028"/>
    </location>
</feature>
<accession>A0ABV8QV98</accession>
<dbReference type="Gene3D" id="2.60.40.10">
    <property type="entry name" value="Immunoglobulins"/>
    <property type="match status" value="1"/>
</dbReference>
<dbReference type="PANTHER" id="PTHR43547">
    <property type="entry name" value="TWO-COMPONENT HISTIDINE KINASE"/>
    <property type="match status" value="1"/>
</dbReference>
<evidence type="ECO:0000256" key="1">
    <source>
        <dbReference type="ARBA" id="ARBA00000085"/>
    </source>
</evidence>
<dbReference type="Proteomes" id="UP001595907">
    <property type="component" value="Unassembled WGS sequence"/>
</dbReference>
<keyword evidence="4" id="KW-0812">Transmembrane</keyword>
<evidence type="ECO:0000313" key="7">
    <source>
        <dbReference type="Proteomes" id="UP001595907"/>
    </source>
</evidence>
<dbReference type="InterPro" id="IPR011047">
    <property type="entry name" value="Quinoprotein_ADH-like_sf"/>
</dbReference>
<dbReference type="Gene3D" id="3.30.565.10">
    <property type="entry name" value="Histidine kinase-like ATPase, C-terminal domain"/>
    <property type="match status" value="1"/>
</dbReference>
<dbReference type="EMBL" id="JBHSCZ010000003">
    <property type="protein sequence ID" value="MFC4263647.1"/>
    <property type="molecule type" value="Genomic_DNA"/>
</dbReference>
<keyword evidence="3" id="KW-0597">Phosphoprotein</keyword>
<feature type="transmembrane region" description="Helical" evidence="4">
    <location>
        <begin position="768"/>
        <end position="790"/>
    </location>
</feature>
<dbReference type="InterPro" id="IPR036097">
    <property type="entry name" value="HisK_dim/P_sf"/>
</dbReference>
<dbReference type="CDD" id="cd00082">
    <property type="entry name" value="HisKA"/>
    <property type="match status" value="1"/>
</dbReference>
<keyword evidence="4" id="KW-0472">Membrane</keyword>
<evidence type="ECO:0000259" key="5">
    <source>
        <dbReference type="PROSITE" id="PS50109"/>
    </source>
</evidence>
<dbReference type="EC" id="2.7.13.3" evidence="2"/>
<proteinExistence type="predicted"/>
<dbReference type="InterPro" id="IPR036890">
    <property type="entry name" value="HATPase_C_sf"/>
</dbReference>
<evidence type="ECO:0000256" key="3">
    <source>
        <dbReference type="ARBA" id="ARBA00022553"/>
    </source>
</evidence>
<dbReference type="SUPFAM" id="SSF55874">
    <property type="entry name" value="ATPase domain of HSP90 chaperone/DNA topoisomerase II/histidine kinase"/>
    <property type="match status" value="1"/>
</dbReference>
<dbReference type="InterPro" id="IPR015943">
    <property type="entry name" value="WD40/YVTN_repeat-like_dom_sf"/>
</dbReference>
<comment type="catalytic activity">
    <reaction evidence="1">
        <text>ATP + protein L-histidine = ADP + protein N-phospho-L-histidine.</text>
        <dbReference type="EC" id="2.7.13.3"/>
    </reaction>
</comment>
<dbReference type="InterPro" id="IPR003594">
    <property type="entry name" value="HATPase_dom"/>
</dbReference>
<evidence type="ECO:0000256" key="2">
    <source>
        <dbReference type="ARBA" id="ARBA00012438"/>
    </source>
</evidence>
<dbReference type="SUPFAM" id="SSF50998">
    <property type="entry name" value="Quinoprotein alcohol dehydrogenase-like"/>
    <property type="match status" value="1"/>
</dbReference>
<reference evidence="7" key="1">
    <citation type="journal article" date="2019" name="Int. J. Syst. Evol. Microbiol.">
        <title>The Global Catalogue of Microorganisms (GCM) 10K type strain sequencing project: providing services to taxonomists for standard genome sequencing and annotation.</title>
        <authorList>
            <consortium name="The Broad Institute Genomics Platform"/>
            <consortium name="The Broad Institute Genome Sequencing Center for Infectious Disease"/>
            <person name="Wu L."/>
            <person name="Ma J."/>
        </authorList>
    </citation>
    <scope>NUCLEOTIDE SEQUENCE [LARGE SCALE GENOMIC DNA]</scope>
    <source>
        <strain evidence="7">CECT 8289</strain>
    </source>
</reference>
<evidence type="ECO:0000256" key="4">
    <source>
        <dbReference type="SAM" id="Phobius"/>
    </source>
</evidence>
<dbReference type="SUPFAM" id="SSF47384">
    <property type="entry name" value="Homodimeric domain of signal transducing histidine kinase"/>
    <property type="match status" value="1"/>
</dbReference>
<dbReference type="Gene3D" id="2.130.10.10">
    <property type="entry name" value="YVTN repeat-like/Quinoprotein amine dehydrogenase"/>
    <property type="match status" value="2"/>
</dbReference>
<dbReference type="Pfam" id="PF02518">
    <property type="entry name" value="HATPase_c"/>
    <property type="match status" value="1"/>
</dbReference>
<dbReference type="Pfam" id="PF07495">
    <property type="entry name" value="Y_Y_Y"/>
    <property type="match status" value="1"/>
</dbReference>
<name>A0ABV8QV98_9BACT</name>
<dbReference type="PANTHER" id="PTHR43547:SF2">
    <property type="entry name" value="HYBRID SIGNAL TRANSDUCTION HISTIDINE KINASE C"/>
    <property type="match status" value="1"/>
</dbReference>
<protein>
    <recommendedName>
        <fullName evidence="2">histidine kinase</fullName>
        <ecNumber evidence="2">2.7.13.3</ecNumber>
    </recommendedName>
</protein>
<organism evidence="6 7">
    <name type="scientific">Ferruginibacter yonginensis</name>
    <dbReference type="NCBI Taxonomy" id="1310416"/>
    <lineage>
        <taxon>Bacteria</taxon>
        <taxon>Pseudomonadati</taxon>
        <taxon>Bacteroidota</taxon>
        <taxon>Chitinophagia</taxon>
        <taxon>Chitinophagales</taxon>
        <taxon>Chitinophagaceae</taxon>
        <taxon>Ferruginibacter</taxon>
    </lineage>
</organism>
<sequence length="1030" mass="119690">MKTFRKIISCKTFCLDKHYKFIFYFFCFLFFPFLGTAQVGDRFRNFYDYKEFQIPGCKDIIETPDGLTLIWGNSGIYEFNGKTFRRLRLLNDNLTFPINSALLTTTKKLLVVSTENQLYKLTGDTLSYLSKIKNQPKNFRVHELYEMDSASYLLGTSKGLYFYKTGEQLKILPHDSVLNHLFELNIYDIISCKEHYFLCTNEGIFETDLKKFLKKWPITIKTSNLINRFSKGTNGKSGFWLSLDKIYFFNGINFEIVDKLSTATSIFSRVFYNSKNEAYVASGNHIYALQNNKIIDSINVNYNNLSIKEFYLDSYDHFWVQYADETTFRRYTMQPFRLKKFERLNNLYIGTYTDKTGHIYYVEAVTGNIISIDPVTRVKKIFFKNNKFPKEQLFGLTGREDGRFIVFIRREGKTIGAGWISNNKITPIPTSDTSIRLVNVSEPPGKQTYFTTMSHGTCYLNNKGIITPLSNKSFSPHNCISIDKWGGVWSSGLKGVTYEFQNKVIQLETLIPQLDLTITQLIIWDKYIYLATDQGELFILYTPKLGVAEMVHHYKHEDGLPEGEVYLMKIDNEGNLLMWCGLNSFVYIYHPWLPAESNIFPISNDVIQSLKLTDSEVMELYSDGRGMIIFDSLKLEFDKDDLKKWALKKPSILLRKVQLYNQDIDWMSRGYENKHSFLPDAVLLKYDENFITFNFEGIQPDGMSVRYRYWLKGIDKDWLPSTEQNSVSYNNLSPGDYIFYCAASSNGSGWCTPASFSFTILQPWYKTWWATLIWLLLSGLVLSLLIAYILQRQKIYITNRVRESREELLRIIAHDLRSPINSYQKIAESITFLYKQGDYKAIEEIGLEITATGKRLSFLLTNLLQWGIVLQAKGMKPDYKKFDVRFLFNEVTATYSDFITQSNLKLNLTNDVISDIKSDKDMLGLIIRNLLDNSIKNADQNTTIDIVIKSDNDDLIIEFKNFAKKLDLIKLKFLSDKLSQKEKWEPGRDGMGLGLYMVNRYLKIINGELQLSYEENFVVFTTKIRNAITI</sequence>
<dbReference type="SMART" id="SM00387">
    <property type="entry name" value="HATPase_c"/>
    <property type="match status" value="1"/>
</dbReference>
<dbReference type="InterPro" id="IPR013783">
    <property type="entry name" value="Ig-like_fold"/>
</dbReference>
<evidence type="ECO:0000313" key="6">
    <source>
        <dbReference type="EMBL" id="MFC4263647.1"/>
    </source>
</evidence>
<keyword evidence="7" id="KW-1185">Reference proteome</keyword>
<dbReference type="InterPro" id="IPR003661">
    <property type="entry name" value="HisK_dim/P_dom"/>
</dbReference>
<keyword evidence="4" id="KW-1133">Transmembrane helix</keyword>
<feature type="transmembrane region" description="Helical" evidence="4">
    <location>
        <begin position="21"/>
        <end position="40"/>
    </location>
</feature>
<dbReference type="RefSeq" id="WP_379710513.1">
    <property type="nucleotide sequence ID" value="NZ_JBHSCZ010000003.1"/>
</dbReference>